<evidence type="ECO:0000313" key="2">
    <source>
        <dbReference type="Proteomes" id="UP000593565"/>
    </source>
</evidence>
<proteinExistence type="predicted"/>
<dbReference type="EMBL" id="JAAGNN010000019">
    <property type="protein sequence ID" value="KAF4076904.1"/>
    <property type="molecule type" value="Genomic_DNA"/>
</dbReference>
<sequence length="100" mass="11393">MCHAHFITSRAPEPIREGNLCTALWWPVSARVSTEAARSRRQLHSVSEASCSVYIRTTTRRKAEHPGTGPEPSRLPLLIQIWNFVLFQLLFHIDVMPQVS</sequence>
<reference evidence="1 2" key="1">
    <citation type="submission" date="2020-02" db="EMBL/GenBank/DDBJ databases">
        <title>A chromosome-scale genome assembly of the black bullhead catfish (Ameiurus melas).</title>
        <authorList>
            <person name="Wen M."/>
            <person name="Zham M."/>
            <person name="Cabau C."/>
            <person name="Klopp C."/>
            <person name="Donnadieu C."/>
            <person name="Roques C."/>
            <person name="Bouchez O."/>
            <person name="Lampietro C."/>
            <person name="Jouanno E."/>
            <person name="Herpin A."/>
            <person name="Louis A."/>
            <person name="Berthelot C."/>
            <person name="Parey E."/>
            <person name="Roest-Crollius H."/>
            <person name="Braasch I."/>
            <person name="Postlethwait J."/>
            <person name="Robinson-Rechavi M."/>
            <person name="Echchiki A."/>
            <person name="Begum T."/>
            <person name="Montfort J."/>
            <person name="Schartl M."/>
            <person name="Bobe J."/>
            <person name="Guiguen Y."/>
        </authorList>
    </citation>
    <scope>NUCLEOTIDE SEQUENCE [LARGE SCALE GENOMIC DNA]</scope>
    <source>
        <strain evidence="1">M_S1</strain>
        <tissue evidence="1">Blood</tissue>
    </source>
</reference>
<evidence type="ECO:0000313" key="1">
    <source>
        <dbReference type="EMBL" id="KAF4076904.1"/>
    </source>
</evidence>
<keyword evidence="2" id="KW-1185">Reference proteome</keyword>
<dbReference type="Proteomes" id="UP000593565">
    <property type="component" value="Unassembled WGS sequence"/>
</dbReference>
<organism evidence="1 2">
    <name type="scientific">Ameiurus melas</name>
    <name type="common">Black bullhead</name>
    <name type="synonym">Silurus melas</name>
    <dbReference type="NCBI Taxonomy" id="219545"/>
    <lineage>
        <taxon>Eukaryota</taxon>
        <taxon>Metazoa</taxon>
        <taxon>Chordata</taxon>
        <taxon>Craniata</taxon>
        <taxon>Vertebrata</taxon>
        <taxon>Euteleostomi</taxon>
        <taxon>Actinopterygii</taxon>
        <taxon>Neopterygii</taxon>
        <taxon>Teleostei</taxon>
        <taxon>Ostariophysi</taxon>
        <taxon>Siluriformes</taxon>
        <taxon>Ictaluridae</taxon>
        <taxon>Ameiurus</taxon>
    </lineage>
</organism>
<name>A0A7J6A1Z9_AMEME</name>
<protein>
    <submittedName>
        <fullName evidence="1">Uncharacterized protein</fullName>
    </submittedName>
</protein>
<comment type="caution">
    <text evidence="1">The sequence shown here is derived from an EMBL/GenBank/DDBJ whole genome shotgun (WGS) entry which is preliminary data.</text>
</comment>
<dbReference type="AlphaFoldDB" id="A0A7J6A1Z9"/>
<gene>
    <name evidence="1" type="ORF">AMELA_G00220330</name>
</gene>
<accession>A0A7J6A1Z9</accession>